<feature type="domain" description="Disulphide bond isomerase DsbC/G N-terminal" evidence="8">
    <location>
        <begin position="21"/>
        <end position="89"/>
    </location>
</feature>
<evidence type="ECO:0000256" key="3">
    <source>
        <dbReference type="ARBA" id="ARBA00022729"/>
    </source>
</evidence>
<dbReference type="InterPro" id="IPR018950">
    <property type="entry name" value="DiS-bond_isomerase_DsbC/G_N"/>
</dbReference>
<dbReference type="InterPro" id="IPR009094">
    <property type="entry name" value="DiS-bond_isomerase_DsbC/G_N_sf"/>
</dbReference>
<dbReference type="Gene3D" id="3.10.450.70">
    <property type="entry name" value="Disulphide bond isomerase, DsbC/G, N-terminal"/>
    <property type="match status" value="1"/>
</dbReference>
<evidence type="ECO:0000256" key="7">
    <source>
        <dbReference type="RuleBase" id="RU364038"/>
    </source>
</evidence>
<evidence type="ECO:0000313" key="11">
    <source>
        <dbReference type="Proteomes" id="UP001548590"/>
    </source>
</evidence>
<gene>
    <name evidence="10" type="ORF">ABVT11_19710</name>
</gene>
<keyword evidence="5" id="KW-1015">Disulfide bond</keyword>
<dbReference type="InterPro" id="IPR036249">
    <property type="entry name" value="Thioredoxin-like_sf"/>
</dbReference>
<dbReference type="InterPro" id="IPR033954">
    <property type="entry name" value="DiS-bond_Isoase_DsbC/G"/>
</dbReference>
<dbReference type="Pfam" id="PF13098">
    <property type="entry name" value="Thioredoxin_2"/>
    <property type="match status" value="1"/>
</dbReference>
<dbReference type="InterPro" id="IPR012336">
    <property type="entry name" value="Thioredoxin-like_fold"/>
</dbReference>
<evidence type="ECO:0000256" key="5">
    <source>
        <dbReference type="ARBA" id="ARBA00023157"/>
    </source>
</evidence>
<protein>
    <recommendedName>
        <fullName evidence="7">Thiol:disulfide interchange protein</fullName>
    </recommendedName>
</protein>
<dbReference type="SUPFAM" id="SSF52833">
    <property type="entry name" value="Thioredoxin-like"/>
    <property type="match status" value="1"/>
</dbReference>
<dbReference type="EMBL" id="JBEWLZ010000020">
    <property type="protein sequence ID" value="MET1492076.1"/>
    <property type="molecule type" value="Genomic_DNA"/>
</dbReference>
<evidence type="ECO:0000259" key="8">
    <source>
        <dbReference type="Pfam" id="PF10411"/>
    </source>
</evidence>
<reference evidence="10 11" key="1">
    <citation type="submission" date="2024-07" db="EMBL/GenBank/DDBJ databases">
        <title>Uliginosibacterium paludis KCTC:42655.</title>
        <authorList>
            <person name="Kim M.K."/>
        </authorList>
    </citation>
    <scope>NUCLEOTIDE SEQUENCE [LARGE SCALE GENOMIC DNA]</scope>
    <source>
        <strain evidence="10 11">KCTC 42655</strain>
    </source>
</reference>
<dbReference type="PROSITE" id="PS00194">
    <property type="entry name" value="THIOREDOXIN_1"/>
    <property type="match status" value="1"/>
</dbReference>
<evidence type="ECO:0000256" key="4">
    <source>
        <dbReference type="ARBA" id="ARBA00022764"/>
    </source>
</evidence>
<sequence length="242" mass="26365">MNQTLRRALLAACTLALSLPALAGEAEVRKAVGSILRDQGSIVSLQKVPYGGLYEVVLSNGDLVYVDDKGSYLMSGSLIDIKNRKNITAAREAELSRVNVAELPLNQAVKQVRGNGKRTLITFEDANCGYCKKLAKDLKDVKDATIYTFLIPILSPDSLDKGRNIWCAKDRAEAWNDWMVDGKAPATANCDAPVQKNGDMARKYRITGTPTMFLADGSRIGGYVPPAELDRAMNEAEARAKK</sequence>
<evidence type="ECO:0000259" key="9">
    <source>
        <dbReference type="Pfam" id="PF13098"/>
    </source>
</evidence>
<keyword evidence="11" id="KW-1185">Reference proteome</keyword>
<evidence type="ECO:0000256" key="2">
    <source>
        <dbReference type="ARBA" id="ARBA00009813"/>
    </source>
</evidence>
<dbReference type="InterPro" id="IPR051470">
    <property type="entry name" value="Thiol:disulfide_interchange"/>
</dbReference>
<feature type="chain" id="PRO_5044956859" description="Thiol:disulfide interchange protein" evidence="7">
    <location>
        <begin position="24"/>
        <end position="242"/>
    </location>
</feature>
<organism evidence="10 11">
    <name type="scientific">Uliginosibacterium paludis</name>
    <dbReference type="NCBI Taxonomy" id="1615952"/>
    <lineage>
        <taxon>Bacteria</taxon>
        <taxon>Pseudomonadati</taxon>
        <taxon>Pseudomonadota</taxon>
        <taxon>Betaproteobacteria</taxon>
        <taxon>Rhodocyclales</taxon>
        <taxon>Zoogloeaceae</taxon>
        <taxon>Uliginosibacterium</taxon>
    </lineage>
</organism>
<dbReference type="Gene3D" id="3.40.30.10">
    <property type="entry name" value="Glutaredoxin"/>
    <property type="match status" value="1"/>
</dbReference>
<dbReference type="PANTHER" id="PTHR35272:SF3">
    <property type="entry name" value="THIOL:DISULFIDE INTERCHANGE PROTEIN DSBC"/>
    <property type="match status" value="1"/>
</dbReference>
<dbReference type="RefSeq" id="WP_345930438.1">
    <property type="nucleotide sequence ID" value="NZ_JBDIVF010000017.1"/>
</dbReference>
<accession>A0ABV2CVZ5</accession>
<comment type="caution">
    <text evidence="10">The sequence shown here is derived from an EMBL/GenBank/DDBJ whole genome shotgun (WGS) entry which is preliminary data.</text>
</comment>
<dbReference type="PANTHER" id="PTHR35272">
    <property type="entry name" value="THIOL:DISULFIDE INTERCHANGE PROTEIN DSBC-RELATED"/>
    <property type="match status" value="1"/>
</dbReference>
<dbReference type="Pfam" id="PF10411">
    <property type="entry name" value="DsbC_N"/>
    <property type="match status" value="1"/>
</dbReference>
<comment type="similarity">
    <text evidence="2 7">Belongs to the thioredoxin family. DsbC subfamily.</text>
</comment>
<evidence type="ECO:0000313" key="10">
    <source>
        <dbReference type="EMBL" id="MET1492076.1"/>
    </source>
</evidence>
<keyword evidence="6 7" id="KW-0676">Redox-active center</keyword>
<dbReference type="CDD" id="cd03020">
    <property type="entry name" value="DsbA_DsbC_DsbG"/>
    <property type="match status" value="1"/>
</dbReference>
<keyword evidence="3 7" id="KW-0732">Signal</keyword>
<dbReference type="InterPro" id="IPR017937">
    <property type="entry name" value="Thioredoxin_CS"/>
</dbReference>
<keyword evidence="4 7" id="KW-0574">Periplasm</keyword>
<dbReference type="SUPFAM" id="SSF54423">
    <property type="entry name" value="DsbC/DsbG N-terminal domain-like"/>
    <property type="match status" value="1"/>
</dbReference>
<comment type="subcellular location">
    <subcellularLocation>
        <location evidence="1 7">Periplasm</location>
    </subcellularLocation>
</comment>
<proteinExistence type="inferred from homology"/>
<evidence type="ECO:0000256" key="6">
    <source>
        <dbReference type="ARBA" id="ARBA00023284"/>
    </source>
</evidence>
<evidence type="ECO:0000256" key="1">
    <source>
        <dbReference type="ARBA" id="ARBA00004418"/>
    </source>
</evidence>
<dbReference type="Proteomes" id="UP001548590">
    <property type="component" value="Unassembled WGS sequence"/>
</dbReference>
<comment type="function">
    <text evidence="7">Required for disulfide bond formation in some periplasmic proteins. Acts by transferring its disulfide bond to other proteins and is reduced in the process.</text>
</comment>
<feature type="signal peptide" evidence="7">
    <location>
        <begin position="1"/>
        <end position="23"/>
    </location>
</feature>
<name>A0ABV2CVZ5_9RHOO</name>
<feature type="domain" description="Thioredoxin-like fold" evidence="9">
    <location>
        <begin position="113"/>
        <end position="232"/>
    </location>
</feature>